<dbReference type="RefSeq" id="XP_060369757.1">
    <property type="nucleotide sequence ID" value="XM_060501323.1"/>
</dbReference>
<dbReference type="AlphaFoldDB" id="A0AAD8XLU2"/>
<protein>
    <submittedName>
        <fullName evidence="2">Uncharacterized protein</fullName>
    </submittedName>
</protein>
<dbReference type="GeneID" id="85385222"/>
<gene>
    <name evidence="2" type="ORF">BDZ83DRAFT_15049</name>
</gene>
<dbReference type="Proteomes" id="UP001244207">
    <property type="component" value="Unassembled WGS sequence"/>
</dbReference>
<evidence type="ECO:0000313" key="2">
    <source>
        <dbReference type="EMBL" id="KAK1729702.1"/>
    </source>
</evidence>
<sequence>MASPKTPPVSDDTHTPPAKIDGHRERLWLFAIASPHPAKHTHRALHLTAVERATSPYLRAYMATVRRLQLLEAIDKGNSVQQTAALLIQSKMCDRHTQIDNPGRARGPDPPPLVVGRAHARVPEPAPPSHCMRSTARRTARDACQFFLDQDGAFHSCAAQGTSRKRAFMPLSISLEGDGSVCVSLGRVSTARQG</sequence>
<feature type="region of interest" description="Disordered" evidence="1">
    <location>
        <begin position="1"/>
        <end position="20"/>
    </location>
</feature>
<proteinExistence type="predicted"/>
<evidence type="ECO:0000256" key="1">
    <source>
        <dbReference type="SAM" id="MobiDB-lite"/>
    </source>
</evidence>
<dbReference type="EMBL" id="JAHMHS010000010">
    <property type="protein sequence ID" value="KAK1729702.1"/>
    <property type="molecule type" value="Genomic_DNA"/>
</dbReference>
<keyword evidence="3" id="KW-1185">Reference proteome</keyword>
<name>A0AAD8XLU2_GLOAC</name>
<evidence type="ECO:0000313" key="3">
    <source>
        <dbReference type="Proteomes" id="UP001244207"/>
    </source>
</evidence>
<reference evidence="2" key="1">
    <citation type="submission" date="2021-12" db="EMBL/GenBank/DDBJ databases">
        <title>Comparative genomics, transcriptomics and evolutionary studies reveal genomic signatures of adaptation to plant cell wall in hemibiotrophic fungi.</title>
        <authorList>
            <consortium name="DOE Joint Genome Institute"/>
            <person name="Baroncelli R."/>
            <person name="Diaz J.F."/>
            <person name="Benocci T."/>
            <person name="Peng M."/>
            <person name="Battaglia E."/>
            <person name="Haridas S."/>
            <person name="Andreopoulos W."/>
            <person name="Labutti K."/>
            <person name="Pangilinan J."/>
            <person name="Floch G.L."/>
            <person name="Makela M.R."/>
            <person name="Henrissat B."/>
            <person name="Grigoriev I.V."/>
            <person name="Crouch J.A."/>
            <person name="De Vries R.P."/>
            <person name="Sukno S.A."/>
            <person name="Thon M.R."/>
        </authorList>
    </citation>
    <scope>NUCLEOTIDE SEQUENCE</scope>
    <source>
        <strain evidence="2">CBS 112980</strain>
    </source>
</reference>
<comment type="caution">
    <text evidence="2">The sequence shown here is derived from an EMBL/GenBank/DDBJ whole genome shotgun (WGS) entry which is preliminary data.</text>
</comment>
<accession>A0AAD8XLU2</accession>
<organism evidence="2 3">
    <name type="scientific">Glomerella acutata</name>
    <name type="common">Colletotrichum acutatum</name>
    <dbReference type="NCBI Taxonomy" id="27357"/>
    <lineage>
        <taxon>Eukaryota</taxon>
        <taxon>Fungi</taxon>
        <taxon>Dikarya</taxon>
        <taxon>Ascomycota</taxon>
        <taxon>Pezizomycotina</taxon>
        <taxon>Sordariomycetes</taxon>
        <taxon>Hypocreomycetidae</taxon>
        <taxon>Glomerellales</taxon>
        <taxon>Glomerellaceae</taxon>
        <taxon>Colletotrichum</taxon>
        <taxon>Colletotrichum acutatum species complex</taxon>
    </lineage>
</organism>